<comment type="caution">
    <text evidence="1">The sequence shown here is derived from an EMBL/GenBank/DDBJ whole genome shotgun (WGS) entry which is preliminary data.</text>
</comment>
<protein>
    <submittedName>
        <fullName evidence="1">Uncharacterized protein</fullName>
    </submittedName>
</protein>
<accession>A0A9N7U3E4</accession>
<keyword evidence="2" id="KW-1185">Reference proteome</keyword>
<gene>
    <name evidence="1" type="ORF">PLEPLA_LOCUS11681</name>
</gene>
<reference evidence="1" key="1">
    <citation type="submission" date="2020-03" db="EMBL/GenBank/DDBJ databases">
        <authorList>
            <person name="Weist P."/>
        </authorList>
    </citation>
    <scope>NUCLEOTIDE SEQUENCE</scope>
</reference>
<sequence length="106" mass="11840">MSVQVALLSHFATPITKYSRIYKVSVVLKKANPPETEEVLQLPIRFILNLSAAFDIVSQQMLLIIHADPGRSLRDYLPPVIPHLSDIIEGSSPRRAVYTVFPLSSL</sequence>
<evidence type="ECO:0000313" key="2">
    <source>
        <dbReference type="Proteomes" id="UP001153269"/>
    </source>
</evidence>
<evidence type="ECO:0000313" key="1">
    <source>
        <dbReference type="EMBL" id="CAB1423760.1"/>
    </source>
</evidence>
<name>A0A9N7U3E4_PLEPL</name>
<dbReference type="Proteomes" id="UP001153269">
    <property type="component" value="Unassembled WGS sequence"/>
</dbReference>
<organism evidence="1 2">
    <name type="scientific">Pleuronectes platessa</name>
    <name type="common">European plaice</name>
    <dbReference type="NCBI Taxonomy" id="8262"/>
    <lineage>
        <taxon>Eukaryota</taxon>
        <taxon>Metazoa</taxon>
        <taxon>Chordata</taxon>
        <taxon>Craniata</taxon>
        <taxon>Vertebrata</taxon>
        <taxon>Euteleostomi</taxon>
        <taxon>Actinopterygii</taxon>
        <taxon>Neopterygii</taxon>
        <taxon>Teleostei</taxon>
        <taxon>Neoteleostei</taxon>
        <taxon>Acanthomorphata</taxon>
        <taxon>Carangaria</taxon>
        <taxon>Pleuronectiformes</taxon>
        <taxon>Pleuronectoidei</taxon>
        <taxon>Pleuronectidae</taxon>
        <taxon>Pleuronectes</taxon>
    </lineage>
</organism>
<proteinExistence type="predicted"/>
<dbReference type="EMBL" id="CADEAL010000678">
    <property type="protein sequence ID" value="CAB1423760.1"/>
    <property type="molecule type" value="Genomic_DNA"/>
</dbReference>
<dbReference type="AlphaFoldDB" id="A0A9N7U3E4"/>